<reference evidence="4 5" key="1">
    <citation type="submission" date="2016-10" db="EMBL/GenBank/DDBJ databases">
        <authorList>
            <person name="de Groot N.N."/>
        </authorList>
    </citation>
    <scope>NUCLEOTIDE SEQUENCE [LARGE SCALE GENOMIC DNA]</scope>
    <source>
        <strain evidence="4 5">DSM 22187</strain>
    </source>
</reference>
<dbReference type="RefSeq" id="WP_089673740.1">
    <property type="nucleotide sequence ID" value="NZ_CP024845.1"/>
</dbReference>
<evidence type="ECO:0000259" key="3">
    <source>
        <dbReference type="PROSITE" id="PS50110"/>
    </source>
</evidence>
<accession>A0A1H6XPG9</accession>
<name>A0A1H6XPG9_9EURY</name>
<dbReference type="Pfam" id="PF00072">
    <property type="entry name" value="Response_reg"/>
    <property type="match status" value="1"/>
</dbReference>
<dbReference type="SUPFAM" id="SSF52172">
    <property type="entry name" value="CheY-like"/>
    <property type="match status" value="1"/>
</dbReference>
<dbReference type="OrthoDB" id="8127at2157"/>
<dbReference type="PANTHER" id="PTHR44591">
    <property type="entry name" value="STRESS RESPONSE REGULATOR PROTEIN 1"/>
    <property type="match status" value="1"/>
</dbReference>
<dbReference type="SMART" id="SM00448">
    <property type="entry name" value="REC"/>
    <property type="match status" value="1"/>
</dbReference>
<protein>
    <submittedName>
        <fullName evidence="4">Response regulator receiver domain-containing protein</fullName>
    </submittedName>
</protein>
<dbReference type="PANTHER" id="PTHR44591:SF25">
    <property type="entry name" value="CHEMOTAXIS TWO-COMPONENT RESPONSE REGULATOR"/>
    <property type="match status" value="1"/>
</dbReference>
<keyword evidence="1 2" id="KW-0597">Phosphoprotein</keyword>
<dbReference type="CDD" id="cd00156">
    <property type="entry name" value="REC"/>
    <property type="match status" value="1"/>
</dbReference>
<dbReference type="InterPro" id="IPR055768">
    <property type="entry name" value="DUF7344"/>
</dbReference>
<dbReference type="Pfam" id="PF24035">
    <property type="entry name" value="DUF7344"/>
    <property type="match status" value="1"/>
</dbReference>
<evidence type="ECO:0000256" key="1">
    <source>
        <dbReference type="ARBA" id="ARBA00022553"/>
    </source>
</evidence>
<evidence type="ECO:0000256" key="2">
    <source>
        <dbReference type="PROSITE-ProRule" id="PRU00169"/>
    </source>
</evidence>
<dbReference type="GO" id="GO:0000160">
    <property type="term" value="P:phosphorelay signal transduction system"/>
    <property type="evidence" value="ECO:0007669"/>
    <property type="project" value="InterPro"/>
</dbReference>
<dbReference type="STRING" id="1073996.SAMN05444271_14221"/>
<evidence type="ECO:0000313" key="4">
    <source>
        <dbReference type="EMBL" id="SEJ30046.1"/>
    </source>
</evidence>
<dbReference type="InterPro" id="IPR001789">
    <property type="entry name" value="Sig_transdc_resp-reg_receiver"/>
</dbReference>
<feature type="domain" description="Response regulatory" evidence="3">
    <location>
        <begin position="130"/>
        <end position="246"/>
    </location>
</feature>
<dbReference type="InterPro" id="IPR011006">
    <property type="entry name" value="CheY-like_superfamily"/>
</dbReference>
<dbReference type="AlphaFoldDB" id="A0A1H6XPG9"/>
<proteinExistence type="predicted"/>
<dbReference type="EMBL" id="FNYR01000042">
    <property type="protein sequence ID" value="SEJ30046.1"/>
    <property type="molecule type" value="Genomic_DNA"/>
</dbReference>
<dbReference type="Gene3D" id="3.40.50.2300">
    <property type="match status" value="1"/>
</dbReference>
<dbReference type="InterPro" id="IPR050595">
    <property type="entry name" value="Bact_response_regulator"/>
</dbReference>
<evidence type="ECO:0000313" key="5">
    <source>
        <dbReference type="Proteomes" id="UP000198888"/>
    </source>
</evidence>
<organism evidence="4 5">
    <name type="scientific">Halohasta litchfieldiae</name>
    <dbReference type="NCBI Taxonomy" id="1073996"/>
    <lineage>
        <taxon>Archaea</taxon>
        <taxon>Methanobacteriati</taxon>
        <taxon>Methanobacteriota</taxon>
        <taxon>Stenosarchaea group</taxon>
        <taxon>Halobacteria</taxon>
        <taxon>Halobacteriales</taxon>
        <taxon>Haloferacaceae</taxon>
        <taxon>Halohasta</taxon>
    </lineage>
</organism>
<accession>A0A2H4PXP7</accession>
<dbReference type="KEGG" id="hae:halTADL_0061"/>
<feature type="modified residue" description="4-aspartylphosphate" evidence="2">
    <location>
        <position position="181"/>
    </location>
</feature>
<dbReference type="GeneID" id="35000896"/>
<keyword evidence="5" id="KW-1185">Reference proteome</keyword>
<sequence>MNETSTQERGGPSQTDTLIEAIMTTNRRRLLFHLRQNGSATVDELVEAVERGTEVESTDEVDSLTFPTLYHLDIPKLECLGLLTFNPVDETVELTADPTVLGEWLDLAVGTDLGVQLDPPTDASEAAERRVLIVDDDPDITDLIETYLQSVHDGLSVMTAGSVDEAISVLSDQRFDCIVSDLQMPAASGLDLLKTVRKADSKIPFLLFTGHGSEDVASEAVEHNVTGYVRKTHDSTQFDDLARQIQLAVDSR</sequence>
<dbReference type="PROSITE" id="PS50110">
    <property type="entry name" value="RESPONSE_REGULATORY"/>
    <property type="match status" value="1"/>
</dbReference>
<gene>
    <name evidence="4" type="ORF">SAMN05444271_14221</name>
</gene>
<dbReference type="Proteomes" id="UP000198888">
    <property type="component" value="Unassembled WGS sequence"/>
</dbReference>